<evidence type="ECO:0000256" key="9">
    <source>
        <dbReference type="ARBA" id="ARBA00023033"/>
    </source>
</evidence>
<dbReference type="Proteomes" id="UP000228380">
    <property type="component" value="Unplaced"/>
</dbReference>
<dbReference type="PRINTS" id="PR00463">
    <property type="entry name" value="EP450I"/>
</dbReference>
<keyword evidence="4 13" id="KW-0812">Transmembrane</keyword>
<keyword evidence="14" id="KW-1185">Reference proteome</keyword>
<feature type="binding site" description="axial binding residue" evidence="11">
    <location>
        <position position="460"/>
    </location>
    <ligand>
        <name>heme</name>
        <dbReference type="ChEBI" id="CHEBI:30413"/>
    </ligand>
    <ligandPart>
        <name>Fe</name>
        <dbReference type="ChEBI" id="CHEBI:18248"/>
    </ligandPart>
</feature>
<dbReference type="GO" id="GO:0016020">
    <property type="term" value="C:membrane"/>
    <property type="evidence" value="ECO:0007669"/>
    <property type="project" value="UniProtKB-SubCell"/>
</dbReference>
<dbReference type="InterPro" id="IPR050665">
    <property type="entry name" value="Cytochrome_P450_Monooxygen"/>
</dbReference>
<comment type="similarity">
    <text evidence="2 12">Belongs to the cytochrome P450 family.</text>
</comment>
<keyword evidence="10 13" id="KW-0472">Membrane</keyword>
<dbReference type="InterPro" id="IPR001128">
    <property type="entry name" value="Cyt_P450"/>
</dbReference>
<evidence type="ECO:0000256" key="2">
    <source>
        <dbReference type="ARBA" id="ARBA00010617"/>
    </source>
</evidence>
<evidence type="ECO:0000256" key="13">
    <source>
        <dbReference type="SAM" id="Phobius"/>
    </source>
</evidence>
<dbReference type="GO" id="GO:0004497">
    <property type="term" value="F:monooxygenase activity"/>
    <property type="evidence" value="ECO:0007669"/>
    <property type="project" value="UniProtKB-KW"/>
</dbReference>
<dbReference type="Gene3D" id="1.10.630.10">
    <property type="entry name" value="Cytochrome P450"/>
    <property type="match status" value="1"/>
</dbReference>
<gene>
    <name evidence="15" type="primary">LOC120105108</name>
</gene>
<dbReference type="PANTHER" id="PTHR24282">
    <property type="entry name" value="CYTOCHROME P450 FAMILY MEMBER"/>
    <property type="match status" value="1"/>
</dbReference>
<evidence type="ECO:0000313" key="14">
    <source>
        <dbReference type="Proteomes" id="UP000228380"/>
    </source>
</evidence>
<dbReference type="KEGG" id="pda:120105108"/>
<keyword evidence="3 11" id="KW-0349">Heme</keyword>
<keyword evidence="9 12" id="KW-0503">Monooxygenase</keyword>
<keyword evidence="6 13" id="KW-1133">Transmembrane helix</keyword>
<evidence type="ECO:0000256" key="11">
    <source>
        <dbReference type="PIRSR" id="PIRSR602401-1"/>
    </source>
</evidence>
<evidence type="ECO:0000256" key="12">
    <source>
        <dbReference type="RuleBase" id="RU000461"/>
    </source>
</evidence>
<feature type="transmembrane region" description="Helical" evidence="13">
    <location>
        <begin position="7"/>
        <end position="29"/>
    </location>
</feature>
<evidence type="ECO:0000313" key="15">
    <source>
        <dbReference type="RefSeq" id="XP_038973171.1"/>
    </source>
</evidence>
<dbReference type="CDD" id="cd20640">
    <property type="entry name" value="CYP714"/>
    <property type="match status" value="1"/>
</dbReference>
<reference evidence="15" key="1">
    <citation type="submission" date="2025-08" db="UniProtKB">
        <authorList>
            <consortium name="RefSeq"/>
        </authorList>
    </citation>
    <scope>IDENTIFICATION</scope>
    <source>
        <tissue evidence="15">Young leaves</tissue>
    </source>
</reference>
<dbReference type="Pfam" id="PF00067">
    <property type="entry name" value="p450"/>
    <property type="match status" value="1"/>
</dbReference>
<comment type="subcellular location">
    <subcellularLocation>
        <location evidence="1">Membrane</location>
    </subcellularLocation>
</comment>
<dbReference type="InterPro" id="IPR036396">
    <property type="entry name" value="Cyt_P450_sf"/>
</dbReference>
<evidence type="ECO:0000256" key="5">
    <source>
        <dbReference type="ARBA" id="ARBA00022723"/>
    </source>
</evidence>
<dbReference type="PROSITE" id="PS00086">
    <property type="entry name" value="CYTOCHROME_P450"/>
    <property type="match status" value="1"/>
</dbReference>
<dbReference type="GO" id="GO:0006629">
    <property type="term" value="P:lipid metabolic process"/>
    <property type="evidence" value="ECO:0007669"/>
    <property type="project" value="UniProtKB-ARBA"/>
</dbReference>
<dbReference type="GeneID" id="120105108"/>
<dbReference type="PANTHER" id="PTHR24282:SF39">
    <property type="entry name" value="CYTOCHROME P450 714D1"/>
    <property type="match status" value="1"/>
</dbReference>
<evidence type="ECO:0000256" key="4">
    <source>
        <dbReference type="ARBA" id="ARBA00022692"/>
    </source>
</evidence>
<dbReference type="GO" id="GO:0005506">
    <property type="term" value="F:iron ion binding"/>
    <property type="evidence" value="ECO:0007669"/>
    <property type="project" value="InterPro"/>
</dbReference>
<dbReference type="AlphaFoldDB" id="A0A8B8ZG88"/>
<dbReference type="RefSeq" id="XP_038973171.1">
    <property type="nucleotide sequence ID" value="XM_039117243.1"/>
</dbReference>
<dbReference type="InterPro" id="IPR017972">
    <property type="entry name" value="Cyt_P450_CS"/>
</dbReference>
<evidence type="ECO:0000256" key="8">
    <source>
        <dbReference type="ARBA" id="ARBA00023004"/>
    </source>
</evidence>
<dbReference type="SUPFAM" id="SSF48264">
    <property type="entry name" value="Cytochrome P450"/>
    <property type="match status" value="1"/>
</dbReference>
<accession>A0A8B8ZG88</accession>
<comment type="cofactor">
    <cofactor evidence="11">
        <name>heme</name>
        <dbReference type="ChEBI" id="CHEBI:30413"/>
    </cofactor>
</comment>
<evidence type="ECO:0000256" key="7">
    <source>
        <dbReference type="ARBA" id="ARBA00023002"/>
    </source>
</evidence>
<dbReference type="OrthoDB" id="1470350at2759"/>
<evidence type="ECO:0000256" key="3">
    <source>
        <dbReference type="ARBA" id="ARBA00022617"/>
    </source>
</evidence>
<dbReference type="GO" id="GO:0016705">
    <property type="term" value="F:oxidoreductase activity, acting on paired donors, with incorporation or reduction of molecular oxygen"/>
    <property type="evidence" value="ECO:0007669"/>
    <property type="project" value="InterPro"/>
</dbReference>
<dbReference type="PRINTS" id="PR00385">
    <property type="entry name" value="P450"/>
</dbReference>
<protein>
    <submittedName>
        <fullName evidence="15">Cytochrome P450 714D1-like</fullName>
    </submittedName>
</protein>
<keyword evidence="7 12" id="KW-0560">Oxidoreductase</keyword>
<dbReference type="GO" id="GO:0020037">
    <property type="term" value="F:heme binding"/>
    <property type="evidence" value="ECO:0007669"/>
    <property type="project" value="InterPro"/>
</dbReference>
<proteinExistence type="inferred from homology"/>
<evidence type="ECO:0000256" key="6">
    <source>
        <dbReference type="ARBA" id="ARBA00022989"/>
    </source>
</evidence>
<dbReference type="InterPro" id="IPR002401">
    <property type="entry name" value="Cyt_P450_E_grp-I"/>
</dbReference>
<sequence length="512" mass="58792">MDITIQYFYFVVLIGSCSLAAYLYTTAWLRFYGIQKQLRRQGIVGPPPSFFLGNISEMKKMEVPAKMAPRDHGSLLEDCTKTLFPYFDQWRKDYGPTYLYWMRRRPALYVTDPDLVKDIGICVSLDFGKPKHLQKVQEPLFGSGILKSNGLIWAHQRKIIAPEFFMDKVKCMVDLMIKSAAPLLNSWQSMIDSEGGIADIVVDDDFRSFSADVISRASFGSDYSRGREMFLKLRALSKLISKPSLLFEIPYLRFLPTKSNQKIRRLEREIRSSILDLVKERKEKSKVLMEKDLLQSILESGNITQASSDCFVVDNCKNIYFAGHETTAVTATWCLMLLALHQEWQDRARAEVMEVCGGRLPDFDMINKMRTLTMVIQETLRVFPPVTFVVREALRDMKLGNLHVPQGVNLWIPVWTMHRDPALWGPDAHEFKPERFARGITGACGNPHVYMPFGMGARTCVGQYFAMVELKIILSLILSKFAFSLSPRYRHSPTFRLIIEPEFCLPLIMRKA</sequence>
<keyword evidence="5 11" id="KW-0479">Metal-binding</keyword>
<name>A0A8B8ZG88_PHODC</name>
<evidence type="ECO:0000256" key="10">
    <source>
        <dbReference type="ARBA" id="ARBA00023136"/>
    </source>
</evidence>
<evidence type="ECO:0000256" key="1">
    <source>
        <dbReference type="ARBA" id="ARBA00004370"/>
    </source>
</evidence>
<organism evidence="14 15">
    <name type="scientific">Phoenix dactylifera</name>
    <name type="common">Date palm</name>
    <dbReference type="NCBI Taxonomy" id="42345"/>
    <lineage>
        <taxon>Eukaryota</taxon>
        <taxon>Viridiplantae</taxon>
        <taxon>Streptophyta</taxon>
        <taxon>Embryophyta</taxon>
        <taxon>Tracheophyta</taxon>
        <taxon>Spermatophyta</taxon>
        <taxon>Magnoliopsida</taxon>
        <taxon>Liliopsida</taxon>
        <taxon>Arecaceae</taxon>
        <taxon>Coryphoideae</taxon>
        <taxon>Phoeniceae</taxon>
        <taxon>Phoenix</taxon>
    </lineage>
</organism>
<keyword evidence="8 11" id="KW-0408">Iron</keyword>